<feature type="compositionally biased region" description="Gly residues" evidence="9">
    <location>
        <begin position="857"/>
        <end position="874"/>
    </location>
</feature>
<evidence type="ECO:0000256" key="2">
    <source>
        <dbReference type="ARBA" id="ARBA00008418"/>
    </source>
</evidence>
<keyword evidence="5" id="KW-0677">Repeat</keyword>
<dbReference type="GO" id="GO:0051014">
    <property type="term" value="P:actin filament severing"/>
    <property type="evidence" value="ECO:0007669"/>
    <property type="project" value="TreeGrafter"/>
</dbReference>
<feature type="compositionally biased region" description="Basic and acidic residues" evidence="9">
    <location>
        <begin position="918"/>
        <end position="928"/>
    </location>
</feature>
<reference evidence="11 12" key="1">
    <citation type="submission" date="2024-04" db="EMBL/GenBank/DDBJ databases">
        <title>The reference genome of an endangered Asteraceae, Deinandra increscens subsp. villosa, native to the Central Coast of California.</title>
        <authorList>
            <person name="Guilliams M."/>
            <person name="Hasenstab-Lehman K."/>
            <person name="Meyer R."/>
            <person name="Mcevoy S."/>
        </authorList>
    </citation>
    <scope>NUCLEOTIDE SEQUENCE [LARGE SCALE GENOMIC DNA]</scope>
    <source>
        <tissue evidence="11">Leaf</tissue>
    </source>
</reference>
<evidence type="ECO:0000259" key="10">
    <source>
        <dbReference type="PROSITE" id="PS51089"/>
    </source>
</evidence>
<proteinExistence type="inferred from homology"/>
<gene>
    <name evidence="11" type="ORF">SSX86_013346</name>
</gene>
<dbReference type="GO" id="GO:0051693">
    <property type="term" value="P:actin filament capping"/>
    <property type="evidence" value="ECO:0007669"/>
    <property type="project" value="UniProtKB-KW"/>
</dbReference>
<evidence type="ECO:0000256" key="7">
    <source>
        <dbReference type="ARBA" id="ARBA00023203"/>
    </source>
</evidence>
<sequence>MQMLLKKLTKAKIWEIRSEMIAAPFKIPPNFSTGLPSLSSFVRSQLSASNLNPLAGILDPTIIGIDRSNPRNYKPTLNTMATAKALEPAFQGVGSRPGVEIWRIENFKPVPLPKSDYGRFYSGDSYVVLQTSGRAGAGGYTYDIHFWLGKDTSQDEAGVAAIKTVELDAILGGRAVQHRELQNHESDKFISYFKPCIIPLEGGVASGFKKPEEEEFETRLYTCKGKRVVHLKQVPFSRSVLNHDDVFILDTKEKIFQFNGANSNIQERAKALEVVQFLKDTYHEGTCNVAIVDDGKLQAEGDSGEFWVIFGGFAPIGKKVLSDDDVVPDKTQGKLYSIAGGKVADQIDEYTKASFENDKCYLMDCGSEVFVWVGRSTQVDDRKAATQAAEEFLSSNNRPKATLVTRLIQGYETHSFKSNFDSWPSSTAPSAENRGKVAENRGKVSALLKQQGVVAPKGKEKNAPVAEEVVPPLLEAKGKLEVWSIDGGAKNPVAKEDIGKFYSGDCYIVLYSYHSREKKEDFYLVYWIGKDSTEEDQNTAAKLTASMFNSLKGRPIQGRVYQDKEPPQFIAIFQPMVVFKGGLSSGYKSYIAEKGLDDETYSPDTNSVVRILGTAVHNNKAMQLDPVAASLNSHECFVIQSGSHLYIWQGTQTTYEQHEWAAKIAEFLKPGVPVKYQKEGSESASFWLGLGGKDDYTSNKVSLDTFRDPHLFGFSLCKGKFEIEEVYNFDQDDLLPEDILILDTRAEVIVWIGQAVDPKEKKNALEYGQKYLELAESLDGLSPHVPLYKVSEGNEPCFFTVYFSWESSKTLVPGNSFQKKITLLFGAGHAAGHGNQGGGNTQRASAMAALNSAFSGPGDGGKGPTKGPGGGGGSQRRAAVAALSGVIADVETPDSPEKPEEVPEENPEGPIEPSEPIPEDHDSEPKVEIEEDENGILSSQSTFTYEQVRVKSEDPAPGIDLKRREAYLSVEEFESKLGMTKENFYKLPKWKQDQTKKKVDLF</sequence>
<keyword evidence="3" id="KW-0117">Actin capping</keyword>
<evidence type="ECO:0000256" key="9">
    <source>
        <dbReference type="SAM" id="MobiDB-lite"/>
    </source>
</evidence>
<feature type="domain" description="HP" evidence="10">
    <location>
        <begin position="937"/>
        <end position="1002"/>
    </location>
</feature>
<comment type="caution">
    <text evidence="11">The sequence shown here is derived from an EMBL/GenBank/DDBJ whole genome shotgun (WGS) entry which is preliminary data.</text>
</comment>
<dbReference type="FunFam" id="3.40.20.10:FF:000002">
    <property type="entry name" value="Gelsolin"/>
    <property type="match status" value="1"/>
</dbReference>
<evidence type="ECO:0000256" key="1">
    <source>
        <dbReference type="ARBA" id="ARBA00004245"/>
    </source>
</evidence>
<comment type="similarity">
    <text evidence="2">Belongs to the villin/gelsolin family.</text>
</comment>
<dbReference type="PANTHER" id="PTHR11977">
    <property type="entry name" value="VILLIN"/>
    <property type="match status" value="1"/>
</dbReference>
<evidence type="ECO:0000313" key="12">
    <source>
        <dbReference type="Proteomes" id="UP001408789"/>
    </source>
</evidence>
<dbReference type="Pfam" id="PF00626">
    <property type="entry name" value="Gelsolin"/>
    <property type="match status" value="6"/>
</dbReference>
<dbReference type="AlphaFoldDB" id="A0AAP0DAA6"/>
<dbReference type="CDD" id="cd11288">
    <property type="entry name" value="gelsolin_S5_like"/>
    <property type="match status" value="1"/>
</dbReference>
<dbReference type="FunFam" id="3.40.20.10:FF:000028">
    <property type="entry name" value="Villin-like 1"/>
    <property type="match status" value="1"/>
</dbReference>
<dbReference type="GO" id="GO:0007015">
    <property type="term" value="P:actin filament organization"/>
    <property type="evidence" value="ECO:0007669"/>
    <property type="project" value="UniProtKB-ARBA"/>
</dbReference>
<dbReference type="Proteomes" id="UP001408789">
    <property type="component" value="Unassembled WGS sequence"/>
</dbReference>
<evidence type="ECO:0000256" key="5">
    <source>
        <dbReference type="ARBA" id="ARBA00022737"/>
    </source>
</evidence>
<dbReference type="CDD" id="cd11289">
    <property type="entry name" value="gelsolin_S2_like"/>
    <property type="match status" value="1"/>
</dbReference>
<dbReference type="SUPFAM" id="SSF55753">
    <property type="entry name" value="Actin depolymerizing proteins"/>
    <property type="match status" value="6"/>
</dbReference>
<dbReference type="InterPro" id="IPR036886">
    <property type="entry name" value="Villin_headpiece_dom_sf"/>
</dbReference>
<dbReference type="CDD" id="cd11293">
    <property type="entry name" value="gelsolin_S4_like"/>
    <property type="match status" value="1"/>
</dbReference>
<name>A0AAP0DAA6_9ASTR</name>
<feature type="region of interest" description="Disordered" evidence="9">
    <location>
        <begin position="851"/>
        <end position="942"/>
    </location>
</feature>
<evidence type="ECO:0000256" key="3">
    <source>
        <dbReference type="ARBA" id="ARBA00022467"/>
    </source>
</evidence>
<dbReference type="CDD" id="cd11292">
    <property type="entry name" value="gelsolin_S3_like"/>
    <property type="match status" value="1"/>
</dbReference>
<keyword evidence="6" id="KW-0106">Calcium</keyword>
<comment type="subcellular location">
    <subcellularLocation>
        <location evidence="1">Cytoplasm</location>
        <location evidence="1">Cytoskeleton</location>
    </subcellularLocation>
</comment>
<dbReference type="PROSITE" id="PS51089">
    <property type="entry name" value="HP"/>
    <property type="match status" value="1"/>
</dbReference>
<dbReference type="GO" id="GO:0005856">
    <property type="term" value="C:cytoskeleton"/>
    <property type="evidence" value="ECO:0007669"/>
    <property type="project" value="UniProtKB-SubCell"/>
</dbReference>
<organism evidence="11 12">
    <name type="scientific">Deinandra increscens subsp. villosa</name>
    <dbReference type="NCBI Taxonomy" id="3103831"/>
    <lineage>
        <taxon>Eukaryota</taxon>
        <taxon>Viridiplantae</taxon>
        <taxon>Streptophyta</taxon>
        <taxon>Embryophyta</taxon>
        <taxon>Tracheophyta</taxon>
        <taxon>Spermatophyta</taxon>
        <taxon>Magnoliopsida</taxon>
        <taxon>eudicotyledons</taxon>
        <taxon>Gunneridae</taxon>
        <taxon>Pentapetalae</taxon>
        <taxon>asterids</taxon>
        <taxon>campanulids</taxon>
        <taxon>Asterales</taxon>
        <taxon>Asteraceae</taxon>
        <taxon>Asteroideae</taxon>
        <taxon>Heliantheae alliance</taxon>
        <taxon>Madieae</taxon>
        <taxon>Madiinae</taxon>
        <taxon>Deinandra</taxon>
    </lineage>
</organism>
<keyword evidence="7" id="KW-0009">Actin-binding</keyword>
<dbReference type="CDD" id="cd11291">
    <property type="entry name" value="gelsolin_S6_like"/>
    <property type="match status" value="1"/>
</dbReference>
<dbReference type="Gene3D" id="1.10.950.10">
    <property type="entry name" value="Villin headpiece domain"/>
    <property type="match status" value="1"/>
</dbReference>
<protein>
    <recommendedName>
        <fullName evidence="10">HP domain-containing protein</fullName>
    </recommendedName>
</protein>
<accession>A0AAP0DAA6</accession>
<dbReference type="InterPro" id="IPR003128">
    <property type="entry name" value="Villin_headpiece"/>
</dbReference>
<dbReference type="SUPFAM" id="SSF47050">
    <property type="entry name" value="VHP, Villin headpiece domain"/>
    <property type="match status" value="1"/>
</dbReference>
<keyword evidence="4" id="KW-0963">Cytoplasm</keyword>
<dbReference type="PRINTS" id="PR00597">
    <property type="entry name" value="GELSOLIN"/>
</dbReference>
<dbReference type="InterPro" id="IPR029006">
    <property type="entry name" value="ADF-H/Gelsolin-like_dom_sf"/>
</dbReference>
<dbReference type="SMART" id="SM00153">
    <property type="entry name" value="VHP"/>
    <property type="match status" value="1"/>
</dbReference>
<dbReference type="PANTHER" id="PTHR11977:SF107">
    <property type="entry name" value="VILLIN HEADPIECE, VILLIN_GELSOLIN, ADF-H_GELSOLIN-LIKE DOMAIN PROTEIN-RELATED"/>
    <property type="match status" value="1"/>
</dbReference>
<dbReference type="Gene3D" id="3.40.20.10">
    <property type="entry name" value="Severin"/>
    <property type="match status" value="6"/>
</dbReference>
<dbReference type="CDD" id="cd11290">
    <property type="entry name" value="gelsolin_S1_like"/>
    <property type="match status" value="1"/>
</dbReference>
<dbReference type="EMBL" id="JBCNJP010000014">
    <property type="protein sequence ID" value="KAK9069230.1"/>
    <property type="molecule type" value="Genomic_DNA"/>
</dbReference>
<keyword evidence="8" id="KW-0206">Cytoskeleton</keyword>
<evidence type="ECO:0000256" key="8">
    <source>
        <dbReference type="ARBA" id="ARBA00023212"/>
    </source>
</evidence>
<evidence type="ECO:0000256" key="4">
    <source>
        <dbReference type="ARBA" id="ARBA00022490"/>
    </source>
</evidence>
<dbReference type="GO" id="GO:0051015">
    <property type="term" value="F:actin filament binding"/>
    <property type="evidence" value="ECO:0007669"/>
    <property type="project" value="InterPro"/>
</dbReference>
<dbReference type="FunFam" id="3.40.20.10:FF:000001">
    <property type="entry name" value="Gelsolin"/>
    <property type="match status" value="1"/>
</dbReference>
<dbReference type="FunFam" id="3.40.20.10:FF:000039">
    <property type="entry name" value="Villin-4"/>
    <property type="match status" value="1"/>
</dbReference>
<dbReference type="Pfam" id="PF02209">
    <property type="entry name" value="VHP"/>
    <property type="match status" value="1"/>
</dbReference>
<evidence type="ECO:0000256" key="6">
    <source>
        <dbReference type="ARBA" id="ARBA00022837"/>
    </source>
</evidence>
<evidence type="ECO:0000313" key="11">
    <source>
        <dbReference type="EMBL" id="KAK9069230.1"/>
    </source>
</evidence>
<dbReference type="InterPro" id="IPR007123">
    <property type="entry name" value="Gelsolin-like_dom"/>
</dbReference>
<keyword evidence="12" id="KW-1185">Reference proteome</keyword>
<dbReference type="InterPro" id="IPR007122">
    <property type="entry name" value="Villin/Gelsolin"/>
</dbReference>
<dbReference type="SMART" id="SM00262">
    <property type="entry name" value="GEL"/>
    <property type="match status" value="6"/>
</dbReference>